<organism evidence="1 2">
    <name type="scientific">Romanomermis culicivorax</name>
    <name type="common">Nematode worm</name>
    <dbReference type="NCBI Taxonomy" id="13658"/>
    <lineage>
        <taxon>Eukaryota</taxon>
        <taxon>Metazoa</taxon>
        <taxon>Ecdysozoa</taxon>
        <taxon>Nematoda</taxon>
        <taxon>Enoplea</taxon>
        <taxon>Dorylaimia</taxon>
        <taxon>Mermithida</taxon>
        <taxon>Mermithoidea</taxon>
        <taxon>Mermithidae</taxon>
        <taxon>Romanomermis</taxon>
    </lineage>
</organism>
<sequence length="189" mass="20877">MESGGLGIGLAKLGGSPNPPQLQLCSEVYPTEMVKTFTSWAFTPNCCCNKTSNNDVWPALQQKCKTPLPSSSFKLAKKTPKADLFVTEITCDVQRCILNPILTVHFTAVLNQFFDDLGRLKKSKQRIILQDIEENIGDTLLGHNETFTLKKMTSKATKASPSKSIVQYWRQSLCSTTSQPYEEGGVALL</sequence>
<protein>
    <submittedName>
        <fullName evidence="2">Uncharacterized protein</fullName>
    </submittedName>
</protein>
<dbReference type="Proteomes" id="UP000887565">
    <property type="component" value="Unplaced"/>
</dbReference>
<evidence type="ECO:0000313" key="2">
    <source>
        <dbReference type="WBParaSite" id="nRc.2.0.1.t03719-RA"/>
    </source>
</evidence>
<keyword evidence="1" id="KW-1185">Reference proteome</keyword>
<name>A0A915HPS1_ROMCU</name>
<dbReference type="AlphaFoldDB" id="A0A915HPS1"/>
<evidence type="ECO:0000313" key="1">
    <source>
        <dbReference type="Proteomes" id="UP000887565"/>
    </source>
</evidence>
<dbReference type="WBParaSite" id="nRc.2.0.1.t03719-RA">
    <property type="protein sequence ID" value="nRc.2.0.1.t03719-RA"/>
    <property type="gene ID" value="nRc.2.0.1.g03719"/>
</dbReference>
<proteinExistence type="predicted"/>
<reference evidence="2" key="1">
    <citation type="submission" date="2022-11" db="UniProtKB">
        <authorList>
            <consortium name="WormBaseParasite"/>
        </authorList>
    </citation>
    <scope>IDENTIFICATION</scope>
</reference>
<accession>A0A915HPS1</accession>